<evidence type="ECO:0000313" key="3">
    <source>
        <dbReference type="Proteomes" id="UP000601736"/>
    </source>
</evidence>
<feature type="domain" description="RadC-like JAB" evidence="1">
    <location>
        <begin position="146"/>
        <end position="190"/>
    </location>
</feature>
<gene>
    <name evidence="2" type="ORF">NMYAN_90090</name>
</gene>
<dbReference type="InterPro" id="IPR025657">
    <property type="entry name" value="RadC_JAB"/>
</dbReference>
<dbReference type="Proteomes" id="UP000601736">
    <property type="component" value="Unassembled WGS sequence"/>
</dbReference>
<dbReference type="AlphaFoldDB" id="A0A8H8Z4I7"/>
<evidence type="ECO:0000259" key="1">
    <source>
        <dbReference type="Pfam" id="PF04002"/>
    </source>
</evidence>
<dbReference type="Gene3D" id="3.40.140.10">
    <property type="entry name" value="Cytidine Deaminase, domain 2"/>
    <property type="match status" value="1"/>
</dbReference>
<name>A0A8H8Z4I7_9PROT</name>
<accession>A0A8H8Z4I7</accession>
<protein>
    <submittedName>
        <fullName evidence="2">DNA repair protein RadC</fullName>
    </submittedName>
</protein>
<reference evidence="2" key="1">
    <citation type="submission" date="2021-02" db="EMBL/GenBank/DDBJ databases">
        <authorList>
            <person name="Han P."/>
        </authorList>
    </citation>
    <scope>NUCLEOTIDE SEQUENCE</scope>
    <source>
        <strain evidence="2">Nitrosomonas nitrosa 18-3D</strain>
    </source>
</reference>
<proteinExistence type="predicted"/>
<dbReference type="InterPro" id="IPR020891">
    <property type="entry name" value="UPF0758_CS"/>
</dbReference>
<sequence length="391" mass="43933">MRDNLQTTPVIPSRPDAGDLYDNIEIRPNTTEAQKEIARCAYIELLESQARWAGGTILGCHFPKDFKEQGGVSLLNQQIESAHELAVIAKILRDPRFETLRIFYTRKTRIIHHTAISSRLPGAVYLEQINGTDRHLGDWVNNTRFRVQADGYWLLHNHPSGNAAASRQDERFTAQMASLAPGFKGHVIINTNQYSVIDSKLEVSFINWMGGQAGGYQGDAYKQHDCLLEKIATPDDLARIGMALKHKDQYFSLVGAHATGAVQSISELPIFLLERSPKILLARLQRFAKNSGVNSVFAITPDKHFNHPVLLKACESGILRDVIGINTHNDNRDYRSLRKEGVIATGPNLEISTLYRKSRALITEDDSLHELKNKTSKTNMTIQKSRRGRSR</sequence>
<dbReference type="Pfam" id="PF04002">
    <property type="entry name" value="RadC"/>
    <property type="match status" value="1"/>
</dbReference>
<organism evidence="2 3">
    <name type="scientific">Nitrosomonas nitrosa</name>
    <dbReference type="NCBI Taxonomy" id="52442"/>
    <lineage>
        <taxon>Bacteria</taxon>
        <taxon>Pseudomonadati</taxon>
        <taxon>Pseudomonadota</taxon>
        <taxon>Betaproteobacteria</taxon>
        <taxon>Nitrosomonadales</taxon>
        <taxon>Nitrosomonadaceae</taxon>
        <taxon>Nitrosomonas</taxon>
    </lineage>
</organism>
<comment type="caution">
    <text evidence="2">The sequence shown here is derived from an EMBL/GenBank/DDBJ whole genome shotgun (WGS) entry which is preliminary data.</text>
</comment>
<dbReference type="EMBL" id="CAJNAP010000055">
    <property type="protein sequence ID" value="CAE6518957.1"/>
    <property type="molecule type" value="Genomic_DNA"/>
</dbReference>
<dbReference type="RefSeq" id="WP_204800485.1">
    <property type="nucleotide sequence ID" value="NZ_CAJNAP010000055.1"/>
</dbReference>
<evidence type="ECO:0000313" key="2">
    <source>
        <dbReference type="EMBL" id="CAE6518957.1"/>
    </source>
</evidence>
<dbReference type="PROSITE" id="PS01302">
    <property type="entry name" value="UPF0758"/>
    <property type="match status" value="1"/>
</dbReference>